<evidence type="ECO:0008006" key="2">
    <source>
        <dbReference type="Google" id="ProtNLM"/>
    </source>
</evidence>
<name>A0A381Q610_9ZZZZ</name>
<sequence length="470" mass="51133">MTNEILRTLLPIAGWDEERTQGLTITGGTDPVLPTSFRIGDTSTAALSAVGLAVSDLWESRMGRRQEVSVDVRRATASLRSGKYMQMDGAGVSTERNTVMGVYPTKDGRWSYLHCNFPNHRAAALNVLGVAEDRDAVTKAVAKWNAQDLEDAIIEAKGAGGMVRTMEEWTKHPQAAAIANLPLMEIVKLADSPPEALPEGSRPLSGVRVLDLTRVLAGPTCARTLAEHGADVMKITGAHLPNIGYQEYDTGHGKLNAQLDLRELKDMDTLRELVSQTDVFSQGYRPGTLGGRGLSPEELAELRPGIVYISLCAFSHMGPWASRRGFDTVVQTVSGITNRQGDLFPGATPGPQFYPVSAIDYLTGYLMAFGGMVALNRRVHEGGSWLVRISLAQVGRWLVSQGEIPEADLKNIPVEFTPEEIASWSTVSDTPMGKLRHLGPVLSLSETPPRWVRTSVPLGHHDPVWPERSL</sequence>
<dbReference type="PANTHER" id="PTHR48229">
    <property type="entry name" value="CAIB/BAIF FAMILY ENZYME (AFU_ORTHOLOGUE AFUA_1G05360)-RELATED"/>
    <property type="match status" value="1"/>
</dbReference>
<dbReference type="SUPFAM" id="SSF89796">
    <property type="entry name" value="CoA-transferase family III (CaiB/BaiF)"/>
    <property type="match status" value="2"/>
</dbReference>
<dbReference type="Gene3D" id="3.30.1540.10">
    <property type="entry name" value="formyl-coa transferase, domain 3"/>
    <property type="match status" value="1"/>
</dbReference>
<evidence type="ECO:0000313" key="1">
    <source>
        <dbReference type="EMBL" id="SUZ74304.1"/>
    </source>
</evidence>
<dbReference type="InterPro" id="IPR052985">
    <property type="entry name" value="CoA-trans_III_biosynth/detox"/>
</dbReference>
<organism evidence="1">
    <name type="scientific">marine metagenome</name>
    <dbReference type="NCBI Taxonomy" id="408172"/>
    <lineage>
        <taxon>unclassified sequences</taxon>
        <taxon>metagenomes</taxon>
        <taxon>ecological metagenomes</taxon>
    </lineage>
</organism>
<gene>
    <name evidence="1" type="ORF">METZ01_LOCUS27158</name>
</gene>
<proteinExistence type="predicted"/>
<dbReference type="PANTHER" id="PTHR48229:SF1">
    <property type="entry name" value="ALPHA METHYLACYL-COA RACEMASE-RELATED"/>
    <property type="match status" value="1"/>
</dbReference>
<dbReference type="InterPro" id="IPR044855">
    <property type="entry name" value="CoA-Trfase_III_dom3_sf"/>
</dbReference>
<accession>A0A381Q610</accession>
<protein>
    <recommendedName>
        <fullName evidence="2">Carnitine dehydratase</fullName>
    </recommendedName>
</protein>
<dbReference type="Gene3D" id="3.40.50.10540">
    <property type="entry name" value="Crotonobetainyl-coa:carnitine coa-transferase, domain 1"/>
    <property type="match status" value="2"/>
</dbReference>
<dbReference type="InterPro" id="IPR003673">
    <property type="entry name" value="CoA-Trfase_fam_III"/>
</dbReference>
<dbReference type="InterPro" id="IPR023606">
    <property type="entry name" value="CoA-Trfase_III_dom_1_sf"/>
</dbReference>
<dbReference type="EMBL" id="UINC01001205">
    <property type="protein sequence ID" value="SUZ74304.1"/>
    <property type="molecule type" value="Genomic_DNA"/>
</dbReference>
<dbReference type="Pfam" id="PF02515">
    <property type="entry name" value="CoA_transf_3"/>
    <property type="match status" value="2"/>
</dbReference>
<reference evidence="1" key="1">
    <citation type="submission" date="2018-05" db="EMBL/GenBank/DDBJ databases">
        <authorList>
            <person name="Lanie J.A."/>
            <person name="Ng W.-L."/>
            <person name="Kazmierczak K.M."/>
            <person name="Andrzejewski T.M."/>
            <person name="Davidsen T.M."/>
            <person name="Wayne K.J."/>
            <person name="Tettelin H."/>
            <person name="Glass J.I."/>
            <person name="Rusch D."/>
            <person name="Podicherti R."/>
            <person name="Tsui H.-C.T."/>
            <person name="Winkler M.E."/>
        </authorList>
    </citation>
    <scope>NUCLEOTIDE SEQUENCE</scope>
</reference>
<dbReference type="GO" id="GO:0003824">
    <property type="term" value="F:catalytic activity"/>
    <property type="evidence" value="ECO:0007669"/>
    <property type="project" value="InterPro"/>
</dbReference>
<dbReference type="AlphaFoldDB" id="A0A381Q610"/>